<dbReference type="EMBL" id="JACHHT010000001">
    <property type="protein sequence ID" value="MBB6521119.1"/>
    <property type="molecule type" value="Genomic_DNA"/>
</dbReference>
<dbReference type="InParanoid" id="A0A7X0MWN2"/>
<dbReference type="SUPFAM" id="SSF52141">
    <property type="entry name" value="Uracil-DNA glycosylase-like"/>
    <property type="match status" value="1"/>
</dbReference>
<dbReference type="CDD" id="cd10035">
    <property type="entry name" value="UDG_like"/>
    <property type="match status" value="1"/>
</dbReference>
<evidence type="ECO:0000259" key="1">
    <source>
        <dbReference type="Pfam" id="PF03167"/>
    </source>
</evidence>
<protein>
    <recommendedName>
        <fullName evidence="1">Uracil-DNA glycosylase-like domain-containing protein</fullName>
    </recommendedName>
</protein>
<accession>A0A7X0MWN2</accession>
<organism evidence="2 3">
    <name type="scientific">Pseudoteredinibacter isoporae</name>
    <dbReference type="NCBI Taxonomy" id="570281"/>
    <lineage>
        <taxon>Bacteria</taxon>
        <taxon>Pseudomonadati</taxon>
        <taxon>Pseudomonadota</taxon>
        <taxon>Gammaproteobacteria</taxon>
        <taxon>Cellvibrionales</taxon>
        <taxon>Cellvibrionaceae</taxon>
        <taxon>Pseudoteredinibacter</taxon>
    </lineage>
</organism>
<proteinExistence type="predicted"/>
<dbReference type="Pfam" id="PF03167">
    <property type="entry name" value="UDG"/>
    <property type="match status" value="1"/>
</dbReference>
<keyword evidence="3" id="KW-1185">Reference proteome</keyword>
<evidence type="ECO:0000313" key="2">
    <source>
        <dbReference type="EMBL" id="MBB6521119.1"/>
    </source>
</evidence>
<dbReference type="RefSeq" id="WP_166849378.1">
    <property type="nucleotide sequence ID" value="NZ_JAAONY010000001.1"/>
</dbReference>
<name>A0A7X0MWN2_9GAMM</name>
<comment type="caution">
    <text evidence="2">The sequence shown here is derived from an EMBL/GenBank/DDBJ whole genome shotgun (WGS) entry which is preliminary data.</text>
</comment>
<feature type="domain" description="Uracil-DNA glycosylase-like" evidence="1">
    <location>
        <begin position="54"/>
        <end position="196"/>
    </location>
</feature>
<evidence type="ECO:0000313" key="3">
    <source>
        <dbReference type="Proteomes" id="UP000528457"/>
    </source>
</evidence>
<dbReference type="InterPro" id="IPR036895">
    <property type="entry name" value="Uracil-DNA_glycosylase-like_sf"/>
</dbReference>
<dbReference type="Proteomes" id="UP000528457">
    <property type="component" value="Unassembled WGS sequence"/>
</dbReference>
<reference evidence="2 3" key="1">
    <citation type="submission" date="2020-08" db="EMBL/GenBank/DDBJ databases">
        <title>Genomic Encyclopedia of Type Strains, Phase IV (KMG-IV): sequencing the most valuable type-strain genomes for metagenomic binning, comparative biology and taxonomic classification.</title>
        <authorList>
            <person name="Goeker M."/>
        </authorList>
    </citation>
    <scope>NUCLEOTIDE SEQUENCE [LARGE SCALE GENOMIC DNA]</scope>
    <source>
        <strain evidence="2 3">DSM 22368</strain>
    </source>
</reference>
<dbReference type="AlphaFoldDB" id="A0A7X0MWN2"/>
<dbReference type="InterPro" id="IPR005122">
    <property type="entry name" value="Uracil-DNA_glycosylase-like"/>
</dbReference>
<sequence>MNTSRFIRALKSYQGDNVFNPYTDVCPVYDRYNANVIRSKNLSNILNSLQNNDVDAIWIGRDLGHRGGRRTGLALTDEVRFERAEQFWNANIKRATKGEAVAERTALNIWNFLERTGENIFTWNVFPFHPHETNTPLSNRSHSSKERDFGLGILENVVALLQPRKIIAIGNDAHINAVKVFDTLPIYKVRHPSYGGEKDFRKQMSDIYKLP</sequence>
<dbReference type="Gene3D" id="3.40.470.10">
    <property type="entry name" value="Uracil-DNA glycosylase-like domain"/>
    <property type="match status" value="1"/>
</dbReference>
<gene>
    <name evidence="2" type="ORF">HNR48_001397</name>
</gene>